<proteinExistence type="predicted"/>
<protein>
    <submittedName>
        <fullName evidence="1">Uncharacterized protein</fullName>
    </submittedName>
</protein>
<dbReference type="EMBL" id="LAZR01032189">
    <property type="protein sequence ID" value="KKL51610.1"/>
    <property type="molecule type" value="Genomic_DNA"/>
</dbReference>
<gene>
    <name evidence="1" type="ORF">LCGC14_2293800</name>
</gene>
<accession>A0A0F9F2Y6</accession>
<name>A0A0F9F2Y6_9ZZZZ</name>
<organism evidence="1">
    <name type="scientific">marine sediment metagenome</name>
    <dbReference type="NCBI Taxonomy" id="412755"/>
    <lineage>
        <taxon>unclassified sequences</taxon>
        <taxon>metagenomes</taxon>
        <taxon>ecological metagenomes</taxon>
    </lineage>
</organism>
<dbReference type="AlphaFoldDB" id="A0A0F9F2Y6"/>
<evidence type="ECO:0000313" key="1">
    <source>
        <dbReference type="EMBL" id="KKL51610.1"/>
    </source>
</evidence>
<reference evidence="1" key="1">
    <citation type="journal article" date="2015" name="Nature">
        <title>Complex archaea that bridge the gap between prokaryotes and eukaryotes.</title>
        <authorList>
            <person name="Spang A."/>
            <person name="Saw J.H."/>
            <person name="Jorgensen S.L."/>
            <person name="Zaremba-Niedzwiedzka K."/>
            <person name="Martijn J."/>
            <person name="Lind A.E."/>
            <person name="van Eijk R."/>
            <person name="Schleper C."/>
            <person name="Guy L."/>
            <person name="Ettema T.J."/>
        </authorList>
    </citation>
    <scope>NUCLEOTIDE SEQUENCE</scope>
</reference>
<comment type="caution">
    <text evidence="1">The sequence shown here is derived from an EMBL/GenBank/DDBJ whole genome shotgun (WGS) entry which is preliminary data.</text>
</comment>
<sequence>MLGDAYIVATCDKCGAEDERIVPVRYTNYDPDTAFYSDNALIDGLIDEGWSQNEDQLACTECTEA</sequence>